<evidence type="ECO:0000259" key="9">
    <source>
        <dbReference type="PROSITE" id="PS50850"/>
    </source>
</evidence>
<dbReference type="GO" id="GO:0046677">
    <property type="term" value="P:response to antibiotic"/>
    <property type="evidence" value="ECO:0007669"/>
    <property type="project" value="UniProtKB-KW"/>
</dbReference>
<name>A0A1H6EA21_9ACTN</name>
<accession>A0A1H6EA21</accession>
<keyword evidence="6 8" id="KW-0472">Membrane</keyword>
<dbReference type="PROSITE" id="PS50850">
    <property type="entry name" value="MFS"/>
    <property type="match status" value="1"/>
</dbReference>
<feature type="transmembrane region" description="Helical" evidence="8">
    <location>
        <begin position="147"/>
        <end position="168"/>
    </location>
</feature>
<dbReference type="InterPro" id="IPR020846">
    <property type="entry name" value="MFS_dom"/>
</dbReference>
<feature type="transmembrane region" description="Helical" evidence="8">
    <location>
        <begin position="341"/>
        <end position="359"/>
    </location>
</feature>
<evidence type="ECO:0000256" key="8">
    <source>
        <dbReference type="SAM" id="Phobius"/>
    </source>
</evidence>
<keyword evidence="4 8" id="KW-0812">Transmembrane</keyword>
<keyword evidence="11" id="KW-1185">Reference proteome</keyword>
<feature type="transmembrane region" description="Helical" evidence="8">
    <location>
        <begin position="416"/>
        <end position="435"/>
    </location>
</feature>
<dbReference type="RefSeq" id="WP_103890707.1">
    <property type="nucleotide sequence ID" value="NZ_FNVU01000029.1"/>
</dbReference>
<feature type="transmembrane region" description="Helical" evidence="8">
    <location>
        <begin position="237"/>
        <end position="256"/>
    </location>
</feature>
<evidence type="ECO:0000256" key="4">
    <source>
        <dbReference type="ARBA" id="ARBA00022692"/>
    </source>
</evidence>
<dbReference type="PANTHER" id="PTHR42718:SF46">
    <property type="entry name" value="BLR6921 PROTEIN"/>
    <property type="match status" value="1"/>
</dbReference>
<sequence length="497" mass="50668">MSTPSASTTGGAVADPRRFRALGVIVLAQLMIVLDASIVTVAVPSAQASLHISVADRQWVFTAYTLAFGGLLLLGGRIADFVGRKRIFEIGLVGFAAASAVGGFAQNAATLFGARALQGGFAALLAPAALSLLTVTFTNPKEQARAFGIYGAVSGGAMSIGLIMGGMLTQWASWRWTMLVNVPIALVALVGSRWAVTESKAKGEAHYDLLGAATVTAGLVALVYGSTKAESDGWTSGVTLSLLAVGVILLAAFVAVEARTEHPLLPLRVLADRTRGGAFLANLLTIAGMFATFLLLTYYLQGVLGYSALKTGLAYLPYSVGTFVGATVAAKLMGRIGARNLLVGSMVLGAVGLVLFAQVGTHTSFASHVLPAEIITSLGLGLAFVPLTSAALVGVDPADAGVASALVNTTQQVGNALGVALLNTIAATATASYIAGHGASAAVRSAGLVHGYRTAFIIGAAFLGVSALVTLILVRTRRQDMTPGGGQEVLTELAEVI</sequence>
<evidence type="ECO:0000313" key="10">
    <source>
        <dbReference type="EMBL" id="SEG94121.1"/>
    </source>
</evidence>
<feature type="transmembrane region" description="Helical" evidence="8">
    <location>
        <begin position="21"/>
        <end position="46"/>
    </location>
</feature>
<dbReference type="CDD" id="cd17321">
    <property type="entry name" value="MFS_MMR_MDR_like"/>
    <property type="match status" value="1"/>
</dbReference>
<feature type="transmembrane region" description="Helical" evidence="8">
    <location>
        <begin position="174"/>
        <end position="195"/>
    </location>
</feature>
<dbReference type="NCBIfam" id="TIGR00711">
    <property type="entry name" value="efflux_EmrB"/>
    <property type="match status" value="1"/>
</dbReference>
<feature type="domain" description="Major facilitator superfamily (MFS) profile" evidence="9">
    <location>
        <begin position="21"/>
        <end position="478"/>
    </location>
</feature>
<dbReference type="InterPro" id="IPR011701">
    <property type="entry name" value="MFS"/>
</dbReference>
<proteinExistence type="predicted"/>
<dbReference type="GO" id="GO:0005886">
    <property type="term" value="C:plasma membrane"/>
    <property type="evidence" value="ECO:0007669"/>
    <property type="project" value="UniProtKB-SubCell"/>
</dbReference>
<evidence type="ECO:0000256" key="1">
    <source>
        <dbReference type="ARBA" id="ARBA00004651"/>
    </source>
</evidence>
<dbReference type="SUPFAM" id="SSF103473">
    <property type="entry name" value="MFS general substrate transporter"/>
    <property type="match status" value="1"/>
</dbReference>
<dbReference type="PANTHER" id="PTHR42718">
    <property type="entry name" value="MAJOR FACILITATOR SUPERFAMILY MULTIDRUG TRANSPORTER MFSC"/>
    <property type="match status" value="1"/>
</dbReference>
<keyword evidence="5 8" id="KW-1133">Transmembrane helix</keyword>
<feature type="transmembrane region" description="Helical" evidence="8">
    <location>
        <begin position="374"/>
        <end position="395"/>
    </location>
</feature>
<comment type="subcellular location">
    <subcellularLocation>
        <location evidence="1">Cell membrane</location>
        <topology evidence="1">Multi-pass membrane protein</topology>
    </subcellularLocation>
</comment>
<keyword evidence="7" id="KW-0046">Antibiotic resistance</keyword>
<feature type="transmembrane region" description="Helical" evidence="8">
    <location>
        <begin position="58"/>
        <end position="75"/>
    </location>
</feature>
<feature type="transmembrane region" description="Helical" evidence="8">
    <location>
        <begin position="87"/>
        <end position="105"/>
    </location>
</feature>
<feature type="transmembrane region" description="Helical" evidence="8">
    <location>
        <begin position="455"/>
        <end position="474"/>
    </location>
</feature>
<protein>
    <submittedName>
        <fullName evidence="10">Drug resistance transporter, EmrB/QacA subfamily</fullName>
    </submittedName>
</protein>
<gene>
    <name evidence="10" type="ORF">SAMN05216223_12947</name>
</gene>
<evidence type="ECO:0000256" key="2">
    <source>
        <dbReference type="ARBA" id="ARBA00022448"/>
    </source>
</evidence>
<dbReference type="Proteomes" id="UP000236754">
    <property type="component" value="Unassembled WGS sequence"/>
</dbReference>
<evidence type="ECO:0000313" key="11">
    <source>
        <dbReference type="Proteomes" id="UP000236754"/>
    </source>
</evidence>
<organism evidence="10 11">
    <name type="scientific">Actinacidiphila yanglinensis</name>
    <dbReference type="NCBI Taxonomy" id="310779"/>
    <lineage>
        <taxon>Bacteria</taxon>
        <taxon>Bacillati</taxon>
        <taxon>Actinomycetota</taxon>
        <taxon>Actinomycetes</taxon>
        <taxon>Kitasatosporales</taxon>
        <taxon>Streptomycetaceae</taxon>
        <taxon>Actinacidiphila</taxon>
    </lineage>
</organism>
<evidence type="ECO:0000256" key="6">
    <source>
        <dbReference type="ARBA" id="ARBA00023136"/>
    </source>
</evidence>
<dbReference type="InterPro" id="IPR036259">
    <property type="entry name" value="MFS_trans_sf"/>
</dbReference>
<dbReference type="InterPro" id="IPR004638">
    <property type="entry name" value="EmrB-like"/>
</dbReference>
<dbReference type="EMBL" id="FNVU01000029">
    <property type="protein sequence ID" value="SEG94121.1"/>
    <property type="molecule type" value="Genomic_DNA"/>
</dbReference>
<dbReference type="PROSITE" id="PS00216">
    <property type="entry name" value="SUGAR_TRANSPORT_1"/>
    <property type="match status" value="1"/>
</dbReference>
<keyword evidence="2" id="KW-0813">Transport</keyword>
<evidence type="ECO:0000256" key="3">
    <source>
        <dbReference type="ARBA" id="ARBA00022475"/>
    </source>
</evidence>
<feature type="transmembrane region" description="Helical" evidence="8">
    <location>
        <begin position="277"/>
        <end position="300"/>
    </location>
</feature>
<dbReference type="InterPro" id="IPR005829">
    <property type="entry name" value="Sugar_transporter_CS"/>
</dbReference>
<dbReference type="Gene3D" id="1.20.1250.20">
    <property type="entry name" value="MFS general substrate transporter like domains"/>
    <property type="match status" value="1"/>
</dbReference>
<evidence type="ECO:0000256" key="5">
    <source>
        <dbReference type="ARBA" id="ARBA00022989"/>
    </source>
</evidence>
<dbReference type="Pfam" id="PF07690">
    <property type="entry name" value="MFS_1"/>
    <property type="match status" value="1"/>
</dbReference>
<dbReference type="OrthoDB" id="4080117at2"/>
<evidence type="ECO:0000256" key="7">
    <source>
        <dbReference type="ARBA" id="ARBA00023251"/>
    </source>
</evidence>
<dbReference type="GO" id="GO:0022857">
    <property type="term" value="F:transmembrane transporter activity"/>
    <property type="evidence" value="ECO:0007669"/>
    <property type="project" value="InterPro"/>
</dbReference>
<feature type="transmembrane region" description="Helical" evidence="8">
    <location>
        <begin position="312"/>
        <end position="329"/>
    </location>
</feature>
<keyword evidence="3" id="KW-1003">Cell membrane</keyword>
<reference evidence="10 11" key="1">
    <citation type="submission" date="2016-10" db="EMBL/GenBank/DDBJ databases">
        <authorList>
            <person name="de Groot N.N."/>
        </authorList>
    </citation>
    <scope>NUCLEOTIDE SEQUENCE [LARGE SCALE GENOMIC DNA]</scope>
    <source>
        <strain evidence="10 11">CGMCC 4.2023</strain>
    </source>
</reference>
<dbReference type="AlphaFoldDB" id="A0A1H6EA21"/>
<feature type="transmembrane region" description="Helical" evidence="8">
    <location>
        <begin position="207"/>
        <end position="225"/>
    </location>
</feature>
<dbReference type="Gene3D" id="1.20.1720.10">
    <property type="entry name" value="Multidrug resistance protein D"/>
    <property type="match status" value="1"/>
</dbReference>
<feature type="transmembrane region" description="Helical" evidence="8">
    <location>
        <begin position="117"/>
        <end position="135"/>
    </location>
</feature>